<gene>
    <name evidence="3" type="ORF">GPL21_27930</name>
</gene>
<comment type="caution">
    <text evidence="3">The sequence shown here is derived from an EMBL/GenBank/DDBJ whole genome shotgun (WGS) entry which is preliminary data.</text>
</comment>
<keyword evidence="4" id="KW-1185">Reference proteome</keyword>
<evidence type="ECO:0000256" key="1">
    <source>
        <dbReference type="SAM" id="MobiDB-lite"/>
    </source>
</evidence>
<dbReference type="AlphaFoldDB" id="A0A844SP45"/>
<feature type="chain" id="PRO_5032415418" evidence="2">
    <location>
        <begin position="27"/>
        <end position="96"/>
    </location>
</feature>
<accession>A0A844SP45</accession>
<feature type="region of interest" description="Disordered" evidence="1">
    <location>
        <begin position="25"/>
        <end position="96"/>
    </location>
</feature>
<name>A0A844SP45_9BRAD</name>
<reference evidence="3 4" key="1">
    <citation type="submission" date="2019-12" db="EMBL/GenBank/DDBJ databases">
        <title>Draft genome sequences Bradyrhizobium cajani AMBPC1010, Bradyrhizobium pachyrhizi AMBPC1040 and Bradyrhizobium yuanmingense ALSPC3051, three plant growth promoting strains isolated from nodules of Cajanus cajan L. in Dominican Republic.</title>
        <authorList>
            <person name="Flores-Felix J.D."/>
            <person name="Araujo J."/>
            <person name="Diaz-Alcantara C."/>
            <person name="Gonzalez-Andres F."/>
            <person name="Velazquez E."/>
        </authorList>
    </citation>
    <scope>NUCLEOTIDE SEQUENCE [LARGE SCALE GENOMIC DNA]</scope>
    <source>
        <strain evidence="3 4">1040</strain>
    </source>
</reference>
<protein>
    <submittedName>
        <fullName evidence="3">Uncharacterized protein</fullName>
    </submittedName>
</protein>
<sequence>MKNSTPVAFISAVVLTFAFVGSDVKAQSTPVQQAQPPHQSEQTREQDRSRAEDVKIGRDWKAEGGEKDHAGKAPTPDEHQTVGRDWRAHPESRDRQ</sequence>
<evidence type="ECO:0000313" key="4">
    <source>
        <dbReference type="Proteomes" id="UP000436468"/>
    </source>
</evidence>
<dbReference type="EMBL" id="WQNF01000024">
    <property type="protein sequence ID" value="MVT68923.1"/>
    <property type="molecule type" value="Genomic_DNA"/>
</dbReference>
<dbReference type="RefSeq" id="WP_157347234.1">
    <property type="nucleotide sequence ID" value="NZ_CP121667.1"/>
</dbReference>
<evidence type="ECO:0000313" key="3">
    <source>
        <dbReference type="EMBL" id="MVT68923.1"/>
    </source>
</evidence>
<keyword evidence="2" id="KW-0732">Signal</keyword>
<dbReference type="Proteomes" id="UP000436468">
    <property type="component" value="Unassembled WGS sequence"/>
</dbReference>
<feature type="signal peptide" evidence="2">
    <location>
        <begin position="1"/>
        <end position="26"/>
    </location>
</feature>
<proteinExistence type="predicted"/>
<organism evidence="3 4">
    <name type="scientific">Bradyrhizobium pachyrhizi</name>
    <dbReference type="NCBI Taxonomy" id="280333"/>
    <lineage>
        <taxon>Bacteria</taxon>
        <taxon>Pseudomonadati</taxon>
        <taxon>Pseudomonadota</taxon>
        <taxon>Alphaproteobacteria</taxon>
        <taxon>Hyphomicrobiales</taxon>
        <taxon>Nitrobacteraceae</taxon>
        <taxon>Bradyrhizobium</taxon>
    </lineage>
</organism>
<evidence type="ECO:0000256" key="2">
    <source>
        <dbReference type="SAM" id="SignalP"/>
    </source>
</evidence>
<feature type="compositionally biased region" description="Polar residues" evidence="1">
    <location>
        <begin position="25"/>
        <end position="40"/>
    </location>
</feature>
<feature type="compositionally biased region" description="Basic and acidic residues" evidence="1">
    <location>
        <begin position="41"/>
        <end position="96"/>
    </location>
</feature>